<accession>A0A7W4W2U8</accession>
<sequence length="208" mass="23520">MAKRKRPLTWSQKLARKVLEGFFEVCFLAMPSLRFSEKFRPDKPSVIAVFHDEMVAATGLFATQPVASIASLNHNGYAVAQVIARRAGFEMVYGSTSKGGREAFYELNDALARGKSVVFTVDGSRGPRHEMKPGALMLAKKNRVPLYLVRCVGHGIRLPTWDRFLIPLPFTRVQVRHQLIDFSRGDEKRSIKELIHYSNEQLRAMGKD</sequence>
<proteinExistence type="predicted"/>
<keyword evidence="3" id="KW-1185">Reference proteome</keyword>
<dbReference type="InterPro" id="IPR007172">
    <property type="entry name" value="DUF374"/>
</dbReference>
<name>A0A7W4W2U8_9GAMM</name>
<evidence type="ECO:0000259" key="1">
    <source>
        <dbReference type="Pfam" id="PF04028"/>
    </source>
</evidence>
<evidence type="ECO:0000313" key="3">
    <source>
        <dbReference type="Proteomes" id="UP000537130"/>
    </source>
</evidence>
<feature type="domain" description="DUF374" evidence="1">
    <location>
        <begin position="63"/>
        <end position="128"/>
    </location>
</feature>
<evidence type="ECO:0000313" key="2">
    <source>
        <dbReference type="EMBL" id="MBB3046433.1"/>
    </source>
</evidence>
<dbReference type="AlphaFoldDB" id="A0A7W4W2U8"/>
<dbReference type="EMBL" id="JACHWY010000001">
    <property type="protein sequence ID" value="MBB3046433.1"/>
    <property type="molecule type" value="Genomic_DNA"/>
</dbReference>
<dbReference type="RefSeq" id="WP_183409129.1">
    <property type="nucleotide sequence ID" value="NZ_JACHWY010000001.1"/>
</dbReference>
<dbReference type="Pfam" id="PF04028">
    <property type="entry name" value="DUF374"/>
    <property type="match status" value="1"/>
</dbReference>
<organism evidence="2 3">
    <name type="scientific">Litorivivens lipolytica</name>
    <dbReference type="NCBI Taxonomy" id="1524264"/>
    <lineage>
        <taxon>Bacteria</taxon>
        <taxon>Pseudomonadati</taxon>
        <taxon>Pseudomonadota</taxon>
        <taxon>Gammaproteobacteria</taxon>
        <taxon>Litorivivens</taxon>
    </lineage>
</organism>
<dbReference type="Proteomes" id="UP000537130">
    <property type="component" value="Unassembled WGS sequence"/>
</dbReference>
<comment type="caution">
    <text evidence="2">The sequence shown here is derived from an EMBL/GenBank/DDBJ whole genome shotgun (WGS) entry which is preliminary data.</text>
</comment>
<gene>
    <name evidence="2" type="ORF">FHR99_000669</name>
</gene>
<protein>
    <recommendedName>
        <fullName evidence="1">DUF374 domain-containing protein</fullName>
    </recommendedName>
</protein>
<reference evidence="2 3" key="1">
    <citation type="submission" date="2020-08" db="EMBL/GenBank/DDBJ databases">
        <title>Genomic Encyclopedia of Type Strains, Phase III (KMG-III): the genomes of soil and plant-associated and newly described type strains.</title>
        <authorList>
            <person name="Whitman W."/>
        </authorList>
    </citation>
    <scope>NUCLEOTIDE SEQUENCE [LARGE SCALE GENOMIC DNA]</scope>
    <source>
        <strain evidence="2 3">CECT 8654</strain>
    </source>
</reference>